<dbReference type="EMBL" id="JAKKZF010000503">
    <property type="protein sequence ID" value="MCG0069951.1"/>
    <property type="molecule type" value="Genomic_DNA"/>
</dbReference>
<keyword evidence="1" id="KW-1133">Transmembrane helix</keyword>
<dbReference type="RefSeq" id="WP_237483055.1">
    <property type="nucleotide sequence ID" value="NZ_JAKKZF010000503.1"/>
</dbReference>
<feature type="transmembrane region" description="Helical" evidence="1">
    <location>
        <begin position="82"/>
        <end position="107"/>
    </location>
</feature>
<protein>
    <recommendedName>
        <fullName evidence="4">ABC transporter permease</fullName>
    </recommendedName>
</protein>
<feature type="non-terminal residue" evidence="2">
    <location>
        <position position="359"/>
    </location>
</feature>
<keyword evidence="1" id="KW-0472">Membrane</keyword>
<comment type="caution">
    <text evidence="2">The sequence shown here is derived from an EMBL/GenBank/DDBJ whole genome shotgun (WGS) entry which is preliminary data.</text>
</comment>
<evidence type="ECO:0000313" key="3">
    <source>
        <dbReference type="Proteomes" id="UP001299012"/>
    </source>
</evidence>
<feature type="transmembrane region" description="Helical" evidence="1">
    <location>
        <begin position="298"/>
        <end position="321"/>
    </location>
</feature>
<feature type="transmembrane region" description="Helical" evidence="1">
    <location>
        <begin position="174"/>
        <end position="196"/>
    </location>
</feature>
<feature type="transmembrane region" description="Helical" evidence="1">
    <location>
        <begin position="128"/>
        <end position="154"/>
    </location>
</feature>
<gene>
    <name evidence="2" type="ORF">L0F81_43060</name>
</gene>
<name>A0ABS9JWJ6_9ACTN</name>
<evidence type="ECO:0000313" key="2">
    <source>
        <dbReference type="EMBL" id="MCG0069951.1"/>
    </source>
</evidence>
<sequence>MTAAPTSPAAGRPRTVRWLLRVHRPALYGWAVLVIALAAGLLWLRGPLADAAAAAWHQYDTTCWRPTPCRYDQDAILRYKDVYQYTTLTLLAIPFLAAAWAGAALTGRELETGTARLAWTQGVSPLRLLAAQLAVPAALVGAGTALLVWLHRLAWSAAEGRVDTAKAWYDPLTFYANGPVTVGLALAGLLLGALVGLLLGRSLLALCASVPAVAALWIAVHLTLPHLWPVATGVSGRRKSPHYTGIKVEEGVITATGAHRPTTSCTGDASSVCQALNDERGITGFYVDYHPLAHYWPLQLAATGVLLALTALLAALVLRLVRRRTTGSARRGTAVGTPSATALSRIHIRRCRRSRSRVD</sequence>
<feature type="transmembrane region" description="Helical" evidence="1">
    <location>
        <begin position="203"/>
        <end position="224"/>
    </location>
</feature>
<dbReference type="Proteomes" id="UP001299012">
    <property type="component" value="Unassembled WGS sequence"/>
</dbReference>
<evidence type="ECO:0000256" key="1">
    <source>
        <dbReference type="SAM" id="Phobius"/>
    </source>
</evidence>
<proteinExistence type="predicted"/>
<accession>A0ABS9JWJ6</accession>
<evidence type="ECO:0008006" key="4">
    <source>
        <dbReference type="Google" id="ProtNLM"/>
    </source>
</evidence>
<feature type="transmembrane region" description="Helical" evidence="1">
    <location>
        <begin position="27"/>
        <end position="44"/>
    </location>
</feature>
<keyword evidence="1" id="KW-0812">Transmembrane</keyword>
<reference evidence="2 3" key="1">
    <citation type="submission" date="2022-01" db="EMBL/GenBank/DDBJ databases">
        <title>Draft Genome Sequences of Seven Type Strains of the Genus Streptomyces.</title>
        <authorList>
            <person name="Aziz S."/>
            <person name="Coretto E."/>
            <person name="Chronakova A."/>
            <person name="Sproer C."/>
            <person name="Huber K."/>
            <person name="Nouioui I."/>
            <person name="Gross H."/>
        </authorList>
    </citation>
    <scope>NUCLEOTIDE SEQUENCE [LARGE SCALE GENOMIC DNA]</scope>
    <source>
        <strain evidence="2 3">DSM 41685</strain>
    </source>
</reference>
<keyword evidence="3" id="KW-1185">Reference proteome</keyword>
<organism evidence="2 3">
    <name type="scientific">Streptomyces tricolor</name>
    <dbReference type="NCBI Taxonomy" id="68277"/>
    <lineage>
        <taxon>Bacteria</taxon>
        <taxon>Bacillati</taxon>
        <taxon>Actinomycetota</taxon>
        <taxon>Actinomycetes</taxon>
        <taxon>Kitasatosporales</taxon>
        <taxon>Streptomycetaceae</taxon>
        <taxon>Streptomyces</taxon>
        <taxon>Streptomyces violaceoruber group</taxon>
    </lineage>
</organism>